<feature type="transmembrane region" description="Helical" evidence="10">
    <location>
        <begin position="1742"/>
        <end position="1760"/>
    </location>
</feature>
<evidence type="ECO:0000313" key="11">
    <source>
        <dbReference type="EMBL" id="CAH2276380.1"/>
    </source>
</evidence>
<feature type="binding site" evidence="6">
    <location>
        <position position="658"/>
    </location>
    <ligand>
        <name>Na(+)</name>
        <dbReference type="ChEBI" id="CHEBI:29101"/>
        <label>1</label>
    </ligand>
</feature>
<feature type="compositionally biased region" description="Basic and acidic residues" evidence="9">
    <location>
        <begin position="628"/>
        <end position="638"/>
    </location>
</feature>
<feature type="transmembrane region" description="Helical" evidence="10">
    <location>
        <begin position="434"/>
        <end position="459"/>
    </location>
</feature>
<feature type="transmembrane region" description="Helical" evidence="10">
    <location>
        <begin position="404"/>
        <end position="422"/>
    </location>
</feature>
<feature type="disulfide bond" evidence="7">
    <location>
        <begin position="764"/>
        <end position="773"/>
    </location>
</feature>
<gene>
    <name evidence="11" type="ORF">PECUL_23A001039</name>
</gene>
<feature type="transmembrane region" description="Helical" evidence="10">
    <location>
        <begin position="58"/>
        <end position="79"/>
    </location>
</feature>
<keyword evidence="5 10" id="KW-0472">Membrane</keyword>
<feature type="transmembrane region" description="Helical" evidence="10">
    <location>
        <begin position="1780"/>
        <end position="1801"/>
    </location>
</feature>
<feature type="transmembrane region" description="Helical" evidence="10">
    <location>
        <begin position="480"/>
        <end position="499"/>
    </location>
</feature>
<keyword evidence="8" id="KW-0769">Symport</keyword>
<feature type="region of interest" description="Disordered" evidence="9">
    <location>
        <begin position="592"/>
        <end position="638"/>
    </location>
</feature>
<feature type="transmembrane region" description="Helical" evidence="10">
    <location>
        <begin position="1454"/>
        <end position="1471"/>
    </location>
</feature>
<feature type="non-terminal residue" evidence="11">
    <location>
        <position position="1"/>
    </location>
</feature>
<feature type="binding site" evidence="6">
    <location>
        <position position="931"/>
    </location>
    <ligand>
        <name>Na(+)</name>
        <dbReference type="ChEBI" id="CHEBI:29101"/>
        <label>1</label>
    </ligand>
</feature>
<dbReference type="PANTHER" id="PTHR11616">
    <property type="entry name" value="SODIUM/CHLORIDE DEPENDENT TRANSPORTER"/>
    <property type="match status" value="1"/>
</dbReference>
<keyword evidence="7" id="KW-1015">Disulfide bond</keyword>
<dbReference type="GO" id="GO:0046872">
    <property type="term" value="F:metal ion binding"/>
    <property type="evidence" value="ECO:0007669"/>
    <property type="project" value="UniProtKB-KW"/>
</dbReference>
<keyword evidence="2 8" id="KW-0813">Transport</keyword>
<protein>
    <recommendedName>
        <fullName evidence="8">Transporter</fullName>
    </recommendedName>
</protein>
<keyword evidence="6" id="KW-0479">Metal-binding</keyword>
<evidence type="ECO:0000313" key="12">
    <source>
        <dbReference type="Proteomes" id="UP001295444"/>
    </source>
</evidence>
<feature type="transmembrane region" description="Helical" evidence="10">
    <location>
        <begin position="1028"/>
        <end position="1046"/>
    </location>
</feature>
<feature type="binding site" evidence="6">
    <location>
        <position position="996"/>
    </location>
    <ligand>
        <name>Na(+)</name>
        <dbReference type="ChEBI" id="CHEBI:29101"/>
        <label>1</label>
    </ligand>
</feature>
<sequence length="1844" mass="208316">EPMSNGGAAKEEKLKAEDRGQWSNKVEFILSAAGTIIGLGNVWRFPYLCYKNGGGAFLIPYLIFFFTCGIPVFFLETALGQYTSQGGITAWRKICPLFEGIGYASQVIVCYFIVYYIVILTWALFYFINSFSSELPWASCNHTWNTEHCVDIIGKSKNLTFPANATSPVVEFWENRALGLSDGIEHIGTVRWDLALCLLLAWIICYFCIWKGVKSTGKVVYFTATFPYLMLIILLIRGVTLPGAYDGIVFYLQPDISRLRDPQVWMDAGTQIFFSYAMCQGCLTALGSYNKYNNNCYRDCIALCCLNSLTSFVAGFAVFSVLGFMAWEQGVHIADVAASGPGLAFIAYPKAVTMMPASPLWSCLFFLMLIFLGLDSQFVGVESLLTAIIDMYPDMFRKKFRREFLLLGITVTCFLLGLILVTEGGMYVFQLFDYYAASGTCLLFIAIFQVVCVGWVYGAGRFYDNVEDMIGYRPWPLVKICWQIVTPVICLGTFLFSLIKYTPLMYNNHYKYPVWGYSIGWLMALSSIICIPLYAIYIVLVTKGSFLKRLKKLITPNAALPQPKMYISEHSNTSKKYLSSVEAKDGKSLWYRATPNPEWQPPPLSAPTPERRDMSDGKERLSAAGEEASEHRVDYTEDKMEDRGQWSNKVEFVLSVAGEIIGLGNVWRFPYLCYKNGGGAFFIPYLIFLFTCGIPVFFLETALGQYTSQGGVTAWRKICPLFEGIGYASQVIEGYLNIYYIVILAWALFYLFNSFTADLPWASCNHTWNTEHCVDVFEKSENWTYPPNATSPVVEFWENRALGLSDGIEHIGTVRWDLALCLLLAWIICYFCIWKGVKSTGKVVYFTATFPYVMLIILLIRGVTLPGAYDGIVFYLQPDISRLKDPQVWMDAGTQIFFSYAICQGCLTALGSYNKYNNNCYRDCIALCFLNSLTSFVAGFAIFSVLGFMAREQGVNIADVAESGPGLAFIAYPKAVTMMPVSPLWACLFFLMLIFLGLDSQFVCVESLVTAIVDMYPEVFRKKFRREFLILGIAVICYLLGLILLTEGGMYVFQLFDYYAASGTCLLLVAIFEVVCVGWIYGADRFYDNVEDMIGYRPWPLVKICWLVITPAVCMGTFLFSLIKYTPLMYNNRYKYPPWGYAIGWLMALSSMICIPLYAIYIILVTKGPFMQRIKQLVTPHADLPQPKKSFYSMWNVPNVAVLRSCPQQIRRKAQQQPTSVFTPIGQQRVIHLLWVLLPSLHLLFKMGKTDIDSVELTSPTEVRQAVPVETLCTSSSDIKKKQESEDRGTWKGRFDFLLSCVGYAIGLGNVWRFPYLCGKNGGGAFLIPYFLTLVFAGMPLFFLETSLGQFTSVGGLGVWKLAPMFKGVGMAAVVLSFWLNVYYIVIIAWALYYLFNSFSSTLPWQSCDNSWNTERCFSNYSLNDTTNLTSAVTEFWERNMHQITGGLGEPGTIRWPLACTLALSWIMVYFSIWKGVEWTGKVVYFSATYPYFMLVILFFRGITLPGAIDGIRFYITPDFSKLSESEVWMDAATQIFFSYGLGLGSLVALGSYNSFNNNVYRDSIIVCGINSFTSMFAGFVIFSIVGFMSQITKKPIQELAASGPGLAFLAYPQAVTQLPMSPVWSILFFSMLVMLGLDSQFCTVEGFITALVDEYPQLLRSRKKIFIAAVCFISFIVGFSNITQGGLYVFKLFDYYSASGMCLLFLVFFETVSISWCYGVDRFYQDIEEMIGYQPCSWWKLCWAYFTPFVCLSVFIFSVVEMTPLTLGRYVYPAWGQGIGWLMALSSMVLIPGYMLYLFLTSSGNVSQRLREMTQPQMEKIMQKNGLRPRLSLDSTIREMSGI</sequence>
<feature type="transmembrane region" description="Helical" evidence="10">
    <location>
        <begin position="1058"/>
        <end position="1083"/>
    </location>
</feature>
<dbReference type="InterPro" id="IPR037272">
    <property type="entry name" value="SNS_sf"/>
</dbReference>
<evidence type="ECO:0000256" key="5">
    <source>
        <dbReference type="ARBA" id="ARBA00023136"/>
    </source>
</evidence>
<reference evidence="11" key="1">
    <citation type="submission" date="2022-03" db="EMBL/GenBank/DDBJ databases">
        <authorList>
            <person name="Alioto T."/>
            <person name="Alioto T."/>
            <person name="Gomez Garrido J."/>
        </authorList>
    </citation>
    <scope>NUCLEOTIDE SEQUENCE</scope>
</reference>
<feature type="binding site" evidence="6">
    <location>
        <position position="1000"/>
    </location>
    <ligand>
        <name>Na(+)</name>
        <dbReference type="ChEBI" id="CHEBI:29101"/>
        <label>1</label>
    </ligand>
</feature>
<feature type="transmembrane region" description="Helical" evidence="10">
    <location>
        <begin position="1327"/>
        <end position="1348"/>
    </location>
</feature>
<keyword evidence="12" id="KW-1185">Reference proteome</keyword>
<dbReference type="PRINTS" id="PR00176">
    <property type="entry name" value="NANEUSMPORT"/>
</dbReference>
<proteinExistence type="inferred from homology"/>
<feature type="transmembrane region" description="Helical" evidence="10">
    <location>
        <begin position="983"/>
        <end position="1016"/>
    </location>
</feature>
<feature type="transmembrane region" description="Helical" evidence="10">
    <location>
        <begin position="28"/>
        <end position="46"/>
    </location>
</feature>
<dbReference type="InterPro" id="IPR000175">
    <property type="entry name" value="Na/ntran_symport"/>
</dbReference>
<feature type="transmembrane region" description="Helical" evidence="10">
    <location>
        <begin position="679"/>
        <end position="699"/>
    </location>
</feature>
<evidence type="ECO:0000256" key="7">
    <source>
        <dbReference type="PIRSR" id="PIRSR600175-2"/>
    </source>
</evidence>
<feature type="compositionally biased region" description="Basic and acidic residues" evidence="9">
    <location>
        <begin position="609"/>
        <end position="621"/>
    </location>
</feature>
<evidence type="ECO:0000256" key="2">
    <source>
        <dbReference type="ARBA" id="ARBA00022448"/>
    </source>
</evidence>
<comment type="subcellular location">
    <subcellularLocation>
        <location evidence="1">Membrane</location>
        <topology evidence="1">Multi-pass membrane protein</topology>
    </subcellularLocation>
</comment>
<evidence type="ECO:0000256" key="3">
    <source>
        <dbReference type="ARBA" id="ARBA00022692"/>
    </source>
</evidence>
<dbReference type="GO" id="GO:0042995">
    <property type="term" value="C:cell projection"/>
    <property type="evidence" value="ECO:0007669"/>
    <property type="project" value="TreeGrafter"/>
</dbReference>
<evidence type="ECO:0000256" key="8">
    <source>
        <dbReference type="RuleBase" id="RU003732"/>
    </source>
</evidence>
<feature type="transmembrane region" description="Helical" evidence="10">
    <location>
        <begin position="1627"/>
        <end position="1653"/>
    </location>
</feature>
<feature type="transmembrane region" description="Helical" evidence="10">
    <location>
        <begin position="1565"/>
        <end position="1589"/>
    </location>
</feature>
<dbReference type="PROSITE" id="PS00610">
    <property type="entry name" value="NA_NEUROTRAN_SYMP_1"/>
    <property type="match status" value="3"/>
</dbReference>
<feature type="transmembrane region" description="Helical" evidence="10">
    <location>
        <begin position="1492"/>
        <end position="1516"/>
    </location>
</feature>
<feature type="transmembrane region" description="Helical" evidence="10">
    <location>
        <begin position="1665"/>
        <end position="1684"/>
    </location>
</feature>
<keyword evidence="3 8" id="KW-0812">Transmembrane</keyword>
<dbReference type="PROSITE" id="PS00754">
    <property type="entry name" value="NA_NEUROTRAN_SYMP_2"/>
    <property type="match status" value="3"/>
</dbReference>
<evidence type="ECO:0000256" key="6">
    <source>
        <dbReference type="PIRSR" id="PIRSR600175-1"/>
    </source>
</evidence>
<feature type="transmembrane region" description="Helical" evidence="10">
    <location>
        <begin position="814"/>
        <end position="833"/>
    </location>
</feature>
<keyword evidence="4 10" id="KW-1133">Transmembrane helix</keyword>
<dbReference type="GO" id="GO:0005886">
    <property type="term" value="C:plasma membrane"/>
    <property type="evidence" value="ECO:0007669"/>
    <property type="project" value="TreeGrafter"/>
</dbReference>
<feature type="transmembrane region" description="Helical" evidence="10">
    <location>
        <begin position="1104"/>
        <end position="1123"/>
    </location>
</feature>
<feature type="transmembrane region" description="Helical" evidence="10">
    <location>
        <begin position="1369"/>
        <end position="1396"/>
    </location>
</feature>
<dbReference type="CDD" id="cd11496">
    <property type="entry name" value="SLC6sbd-TauT-like"/>
    <property type="match status" value="1"/>
</dbReference>
<feature type="transmembrane region" description="Helical" evidence="10">
    <location>
        <begin position="265"/>
        <end position="289"/>
    </location>
</feature>
<feature type="transmembrane region" description="Helical" evidence="10">
    <location>
        <begin position="1297"/>
        <end position="1315"/>
    </location>
</feature>
<accession>A0AAD1RQR1</accession>
<evidence type="ECO:0000256" key="1">
    <source>
        <dbReference type="ARBA" id="ARBA00004141"/>
    </source>
</evidence>
<keyword evidence="6" id="KW-0915">Sodium</keyword>
<dbReference type="EMBL" id="OW240914">
    <property type="protein sequence ID" value="CAH2276380.1"/>
    <property type="molecule type" value="Genomic_DNA"/>
</dbReference>
<organism evidence="11 12">
    <name type="scientific">Pelobates cultripes</name>
    <name type="common">Western spadefoot toad</name>
    <dbReference type="NCBI Taxonomy" id="61616"/>
    <lineage>
        <taxon>Eukaryota</taxon>
        <taxon>Metazoa</taxon>
        <taxon>Chordata</taxon>
        <taxon>Craniata</taxon>
        <taxon>Vertebrata</taxon>
        <taxon>Euteleostomi</taxon>
        <taxon>Amphibia</taxon>
        <taxon>Batrachia</taxon>
        <taxon>Anura</taxon>
        <taxon>Pelobatoidea</taxon>
        <taxon>Pelobatidae</taxon>
        <taxon>Pelobates</taxon>
    </lineage>
</organism>
<feature type="binding site" evidence="6">
    <location>
        <position position="665"/>
    </location>
    <ligand>
        <name>Na(+)</name>
        <dbReference type="ChEBI" id="CHEBI:29101"/>
        <label>1</label>
    </ligand>
</feature>
<feature type="transmembrane region" description="Helical" evidence="10">
    <location>
        <begin position="519"/>
        <end position="542"/>
    </location>
</feature>
<feature type="binding site" evidence="6">
    <location>
        <position position="999"/>
    </location>
    <ligand>
        <name>Na(+)</name>
        <dbReference type="ChEBI" id="CHEBI:29101"/>
        <label>1</label>
    </ligand>
</feature>
<feature type="transmembrane region" description="Helical" evidence="10">
    <location>
        <begin position="100"/>
        <end position="128"/>
    </location>
</feature>
<evidence type="ECO:0000256" key="4">
    <source>
        <dbReference type="ARBA" id="ARBA00022989"/>
    </source>
</evidence>
<dbReference type="Proteomes" id="UP001295444">
    <property type="component" value="Chromosome 03"/>
</dbReference>
<feature type="transmembrane region" description="Helical" evidence="10">
    <location>
        <begin position="1536"/>
        <end position="1553"/>
    </location>
</feature>
<dbReference type="SUPFAM" id="SSF161070">
    <property type="entry name" value="SNF-like"/>
    <property type="match status" value="3"/>
</dbReference>
<feature type="transmembrane region" description="Helical" evidence="10">
    <location>
        <begin position="889"/>
        <end position="913"/>
    </location>
</feature>
<feature type="transmembrane region" description="Helical" evidence="10">
    <location>
        <begin position="1143"/>
        <end position="1165"/>
    </location>
</feature>
<feature type="transmembrane region" description="Helical" evidence="10">
    <location>
        <begin position="221"/>
        <end position="245"/>
    </location>
</feature>
<name>A0AAD1RQR1_PELCU</name>
<dbReference type="GO" id="GO:0005332">
    <property type="term" value="F:gamma-aminobutyric acid:sodium:chloride symporter activity"/>
    <property type="evidence" value="ECO:0007669"/>
    <property type="project" value="TreeGrafter"/>
</dbReference>
<feature type="transmembrane region" description="Helical" evidence="10">
    <location>
        <begin position="845"/>
        <end position="869"/>
    </location>
</feature>
<evidence type="ECO:0000256" key="10">
    <source>
        <dbReference type="SAM" id="Phobius"/>
    </source>
</evidence>
<feature type="transmembrane region" description="Helical" evidence="10">
    <location>
        <begin position="925"/>
        <end position="950"/>
    </location>
</feature>
<feature type="transmembrane region" description="Helical" evidence="10">
    <location>
        <begin position="734"/>
        <end position="752"/>
    </location>
</feature>
<feature type="transmembrane region" description="Helical" evidence="10">
    <location>
        <begin position="1696"/>
        <end position="1721"/>
    </location>
</feature>
<feature type="transmembrane region" description="Helical" evidence="10">
    <location>
        <begin position="301"/>
        <end position="327"/>
    </location>
</feature>
<dbReference type="PROSITE" id="PS50267">
    <property type="entry name" value="NA_NEUROTRAN_SYMP_3"/>
    <property type="match status" value="3"/>
</dbReference>
<feature type="binding site" evidence="6">
    <location>
        <position position="899"/>
    </location>
    <ligand>
        <name>Na(+)</name>
        <dbReference type="ChEBI" id="CHEBI:29101"/>
        <label>1</label>
    </ligand>
</feature>
<comment type="similarity">
    <text evidence="8">Belongs to the sodium:neurotransmitter symporter (SNF) (TC 2.A.22) family.</text>
</comment>
<dbReference type="PANTHER" id="PTHR11616:SF118">
    <property type="entry name" value="SODIUM- AND CHLORIDE-DEPENDENT BETAINE TRANSPORTER"/>
    <property type="match status" value="1"/>
</dbReference>
<feature type="transmembrane region" description="Helical" evidence="10">
    <location>
        <begin position="650"/>
        <end position="667"/>
    </location>
</feature>
<dbReference type="Pfam" id="PF00209">
    <property type="entry name" value="SNF"/>
    <property type="match status" value="3"/>
</dbReference>
<evidence type="ECO:0000256" key="9">
    <source>
        <dbReference type="SAM" id="MobiDB-lite"/>
    </source>
</evidence>
<feature type="transmembrane region" description="Helical" evidence="10">
    <location>
        <begin position="190"/>
        <end position="209"/>
    </location>
</feature>
<dbReference type="NCBIfam" id="NF037979">
    <property type="entry name" value="Na_transp"/>
    <property type="match status" value="1"/>
</dbReference>